<reference evidence="4" key="1">
    <citation type="journal article" date="2020" name="Stud. Mycol.">
        <title>101 Dothideomycetes genomes: A test case for predicting lifestyles and emergence of pathogens.</title>
        <authorList>
            <person name="Haridas S."/>
            <person name="Albert R."/>
            <person name="Binder M."/>
            <person name="Bloem J."/>
            <person name="LaButti K."/>
            <person name="Salamov A."/>
            <person name="Andreopoulos B."/>
            <person name="Baker S."/>
            <person name="Barry K."/>
            <person name="Bills G."/>
            <person name="Bluhm B."/>
            <person name="Cannon C."/>
            <person name="Castanera R."/>
            <person name="Culley D."/>
            <person name="Daum C."/>
            <person name="Ezra D."/>
            <person name="Gonzalez J."/>
            <person name="Henrissat B."/>
            <person name="Kuo A."/>
            <person name="Liang C."/>
            <person name="Lipzen A."/>
            <person name="Lutzoni F."/>
            <person name="Magnuson J."/>
            <person name="Mondo S."/>
            <person name="Nolan M."/>
            <person name="Ohm R."/>
            <person name="Pangilinan J."/>
            <person name="Park H.-J."/>
            <person name="Ramirez L."/>
            <person name="Alfaro M."/>
            <person name="Sun H."/>
            <person name="Tritt A."/>
            <person name="Yoshinaga Y."/>
            <person name="Zwiers L.-H."/>
            <person name="Turgeon B."/>
            <person name="Goodwin S."/>
            <person name="Spatafora J."/>
            <person name="Crous P."/>
            <person name="Grigoriev I."/>
        </authorList>
    </citation>
    <scope>NUCLEOTIDE SEQUENCE [LARGE SCALE GENOMIC DNA]</scope>
    <source>
        <strain evidence="4">CBS 304.66</strain>
    </source>
</reference>
<dbReference type="PANTHER" id="PTHR42085:SF1">
    <property type="entry name" value="F-BOX DOMAIN-CONTAINING PROTEIN"/>
    <property type="match status" value="1"/>
</dbReference>
<dbReference type="PANTHER" id="PTHR42085">
    <property type="entry name" value="F-BOX DOMAIN-CONTAINING PROTEIN"/>
    <property type="match status" value="1"/>
</dbReference>
<evidence type="ECO:0000313" key="4">
    <source>
        <dbReference type="Proteomes" id="UP000800093"/>
    </source>
</evidence>
<evidence type="ECO:0000256" key="1">
    <source>
        <dbReference type="SAM" id="MobiDB-lite"/>
    </source>
</evidence>
<dbReference type="EMBL" id="ML986695">
    <property type="protein sequence ID" value="KAF2259898.1"/>
    <property type="molecule type" value="Genomic_DNA"/>
</dbReference>
<dbReference type="OrthoDB" id="62952at2759"/>
<feature type="transmembrane region" description="Helical" evidence="2">
    <location>
        <begin position="24"/>
        <end position="45"/>
    </location>
</feature>
<keyword evidence="2" id="KW-0812">Transmembrane</keyword>
<dbReference type="AlphaFoldDB" id="A0A9P4K0F3"/>
<comment type="caution">
    <text evidence="3">The sequence shown here is derived from an EMBL/GenBank/DDBJ whole genome shotgun (WGS) entry which is preliminary data.</text>
</comment>
<evidence type="ECO:0008006" key="5">
    <source>
        <dbReference type="Google" id="ProtNLM"/>
    </source>
</evidence>
<protein>
    <recommendedName>
        <fullName evidence="5">F-box domain-containing protein</fullName>
    </recommendedName>
</protein>
<gene>
    <name evidence="3" type="ORF">CC78DRAFT_43799</name>
</gene>
<evidence type="ECO:0000256" key="2">
    <source>
        <dbReference type="SAM" id="Phobius"/>
    </source>
</evidence>
<feature type="region of interest" description="Disordered" evidence="1">
    <location>
        <begin position="259"/>
        <end position="296"/>
    </location>
</feature>
<keyword evidence="4" id="KW-1185">Reference proteome</keyword>
<name>A0A9P4K0F3_9PLEO</name>
<accession>A0A9P4K0F3</accession>
<proteinExistence type="predicted"/>
<keyword evidence="2" id="KW-1133">Transmembrane helix</keyword>
<sequence length="377" mass="42551">MGVLLPFLSAFIRAGFLSLWQSYFSFLVTLAALIIPALILVPLLSEKKNNSTPFRFLDLPPELRVQVYSYLLDDPHYPPPPPSKAHRASALSWIQPCRRWVGRRKGGSKRCNWMFLANRQIYVEFMDMLCRNQTFHLTISPRNYNPAPTFPACPSTNAAANANPNTNRIWHISPTTLSRLRKCELKLITTSSMLGVSDPRNMASASWPLAKRVRRELKHVRGAGVDLRVRAIGDPLWNPLWVWYHACCAFKGMGECTDTGTDTPAPTSPSPNPNPNPSPEARHQVEAQPHKSPTHKQNYLEADTRTQEQCPGPRFHRITFSLDTWSPGENYMERDGSGRWAWRCMKGHFVGRDSGEMGVREFCARLYAECGVCGGGK</sequence>
<organism evidence="3 4">
    <name type="scientific">Lojkania enalia</name>
    <dbReference type="NCBI Taxonomy" id="147567"/>
    <lineage>
        <taxon>Eukaryota</taxon>
        <taxon>Fungi</taxon>
        <taxon>Dikarya</taxon>
        <taxon>Ascomycota</taxon>
        <taxon>Pezizomycotina</taxon>
        <taxon>Dothideomycetes</taxon>
        <taxon>Pleosporomycetidae</taxon>
        <taxon>Pleosporales</taxon>
        <taxon>Pleosporales incertae sedis</taxon>
        <taxon>Lojkania</taxon>
    </lineage>
</organism>
<feature type="compositionally biased region" description="Basic and acidic residues" evidence="1">
    <location>
        <begin position="280"/>
        <end position="289"/>
    </location>
</feature>
<dbReference type="InterPro" id="IPR038883">
    <property type="entry name" value="AN11006-like"/>
</dbReference>
<dbReference type="Proteomes" id="UP000800093">
    <property type="component" value="Unassembled WGS sequence"/>
</dbReference>
<evidence type="ECO:0000313" key="3">
    <source>
        <dbReference type="EMBL" id="KAF2259898.1"/>
    </source>
</evidence>
<feature type="compositionally biased region" description="Pro residues" evidence="1">
    <location>
        <begin position="266"/>
        <end position="278"/>
    </location>
</feature>
<keyword evidence="2" id="KW-0472">Membrane</keyword>